<dbReference type="AlphaFoldDB" id="A0A378IAH1"/>
<protein>
    <submittedName>
        <fullName evidence="2">Uncharacterized protein conserved in bacteria</fullName>
    </submittedName>
</protein>
<reference evidence="1 3" key="1">
    <citation type="submission" date="2015-11" db="EMBL/GenBank/DDBJ databases">
        <title>Genomic analysis of 38 Legionella species identifies large and diverse effector repertoires.</title>
        <authorList>
            <person name="Burstein D."/>
            <person name="Amaro F."/>
            <person name="Zusman T."/>
            <person name="Lifshitz Z."/>
            <person name="Cohen O."/>
            <person name="Gilbert J.A."/>
            <person name="Pupko T."/>
            <person name="Shuman H.A."/>
            <person name="Segal G."/>
        </authorList>
    </citation>
    <scope>NUCLEOTIDE SEQUENCE [LARGE SCALE GENOMIC DNA]</scope>
    <source>
        <strain evidence="1 3">CDC#1407-AL-14</strain>
    </source>
</reference>
<dbReference type="RefSeq" id="WP_058522764.1">
    <property type="nucleotide sequence ID" value="NZ_CAAAHV010000023.1"/>
</dbReference>
<evidence type="ECO:0000313" key="3">
    <source>
        <dbReference type="Proteomes" id="UP000054735"/>
    </source>
</evidence>
<evidence type="ECO:0000313" key="1">
    <source>
        <dbReference type="EMBL" id="KTC74864.1"/>
    </source>
</evidence>
<proteinExistence type="predicted"/>
<dbReference type="EMBL" id="UGNW01000001">
    <property type="protein sequence ID" value="STX31765.1"/>
    <property type="molecule type" value="Genomic_DNA"/>
</dbReference>
<evidence type="ECO:0000313" key="4">
    <source>
        <dbReference type="Proteomes" id="UP000255066"/>
    </source>
</evidence>
<gene>
    <name evidence="1" type="ORF">Lbir_0654</name>
    <name evidence="2" type="ORF">NCTC12437_01539</name>
</gene>
<accession>A0A378IAH1</accession>
<dbReference type="Proteomes" id="UP000255066">
    <property type="component" value="Unassembled WGS sequence"/>
</dbReference>
<evidence type="ECO:0000313" key="2">
    <source>
        <dbReference type="EMBL" id="STX31765.1"/>
    </source>
</evidence>
<dbReference type="Proteomes" id="UP000054735">
    <property type="component" value="Unassembled WGS sequence"/>
</dbReference>
<dbReference type="EMBL" id="LNXT01000007">
    <property type="protein sequence ID" value="KTC74864.1"/>
    <property type="molecule type" value="Genomic_DNA"/>
</dbReference>
<name>A0A378IAH1_9GAMM</name>
<sequence>MDIIINGLADDCPSNGKALATLGNYWFNVLNILDSNPKNPALGDFLRRYHQLSGDWIVASPIHWEATHNDAMIVAIGEMLELSDAEARDLFQEVQQFLKQDNLTAYFHDTHLWLIQLNDKPYLASQSLPHILHHSLLPILKNLDESLYWQRLFTEMQMLFSSRSGLSLKDGFNANGLWFHGEGEFHFSAKRQILTDDKRLIEAFPGFIQALESTDKLNKNTVICLQNPQWLAALLDKAKNKGLAVQCYWNNIACQIPKQNRLIRLWRSLIHANKKKSDC</sequence>
<reference evidence="2 4" key="2">
    <citation type="submission" date="2018-06" db="EMBL/GenBank/DDBJ databases">
        <authorList>
            <consortium name="Pathogen Informatics"/>
            <person name="Doyle S."/>
        </authorList>
    </citation>
    <scope>NUCLEOTIDE SEQUENCE [LARGE SCALE GENOMIC DNA]</scope>
    <source>
        <strain evidence="2 4">NCTC12437</strain>
    </source>
</reference>
<dbReference type="OrthoDB" id="5295974at2"/>
<organism evidence="2 4">
    <name type="scientific">Legionella birminghamensis</name>
    <dbReference type="NCBI Taxonomy" id="28083"/>
    <lineage>
        <taxon>Bacteria</taxon>
        <taxon>Pseudomonadati</taxon>
        <taxon>Pseudomonadota</taxon>
        <taxon>Gammaproteobacteria</taxon>
        <taxon>Legionellales</taxon>
        <taxon>Legionellaceae</taxon>
        <taxon>Legionella</taxon>
    </lineage>
</organism>
<dbReference type="STRING" id="28083.Lbir_0654"/>
<keyword evidence="3" id="KW-1185">Reference proteome</keyword>